<feature type="binding site" description="covalent" evidence="13">
    <location>
        <position position="123"/>
    </location>
    <ligand>
        <name>heme c</name>
        <dbReference type="ChEBI" id="CHEBI:61717"/>
        <label>2</label>
    </ligand>
</feature>
<evidence type="ECO:0000256" key="10">
    <source>
        <dbReference type="ARBA" id="ARBA00023004"/>
    </source>
</evidence>
<name>A0A1T2KUF5_9GAMM</name>
<dbReference type="RefSeq" id="WP_078487103.1">
    <property type="nucleotide sequence ID" value="NZ_MPRJ01000037.1"/>
</dbReference>
<organism evidence="16 17">
    <name type="scientific">Solemya velesiana gill symbiont</name>
    <dbReference type="NCBI Taxonomy" id="1918948"/>
    <lineage>
        <taxon>Bacteria</taxon>
        <taxon>Pseudomonadati</taxon>
        <taxon>Pseudomonadota</taxon>
        <taxon>Gammaproteobacteria</taxon>
        <taxon>sulfur-oxidizing symbionts</taxon>
    </lineage>
</organism>
<feature type="binding site" description="axial binding residue" evidence="14">
    <location>
        <position position="101"/>
    </location>
    <ligand>
        <name>heme c</name>
        <dbReference type="ChEBI" id="CHEBI:61717"/>
        <label>2</label>
    </ligand>
    <ligandPart>
        <name>Fe</name>
        <dbReference type="ChEBI" id="CHEBI:18248"/>
    </ligandPart>
</feature>
<evidence type="ECO:0000256" key="4">
    <source>
        <dbReference type="ARBA" id="ARBA00022448"/>
    </source>
</evidence>
<evidence type="ECO:0000256" key="14">
    <source>
        <dbReference type="PIRSR" id="PIRSR006105-2"/>
    </source>
</evidence>
<dbReference type="AlphaFoldDB" id="A0A1T2KUF5"/>
<dbReference type="GO" id="GO:0009061">
    <property type="term" value="P:anaerobic respiration"/>
    <property type="evidence" value="ECO:0007669"/>
    <property type="project" value="InterPro"/>
</dbReference>
<dbReference type="Proteomes" id="UP000190896">
    <property type="component" value="Unassembled WGS sequence"/>
</dbReference>
<evidence type="ECO:0000256" key="12">
    <source>
        <dbReference type="PIRNR" id="PIRNR006105"/>
    </source>
</evidence>
<dbReference type="EMBL" id="MPRJ01000037">
    <property type="protein sequence ID" value="OOZ36498.1"/>
    <property type="molecule type" value="Genomic_DNA"/>
</dbReference>
<comment type="PTM">
    <text evidence="13">Binds 2 heme C groups per subunit.</text>
</comment>
<dbReference type="GO" id="GO:0042597">
    <property type="term" value="C:periplasmic space"/>
    <property type="evidence" value="ECO:0007669"/>
    <property type="project" value="UniProtKB-SubCell"/>
</dbReference>
<dbReference type="PANTHER" id="PTHR38604">
    <property type="entry name" value="PERIPLASMIC NITRATE REDUCTASE, ELECTRON TRANSFER SUBUNIT"/>
    <property type="match status" value="1"/>
</dbReference>
<comment type="subunit">
    <text evidence="12">Component of the periplasmic nitrate reductase NapAB complex composed of NapA and NapB.</text>
</comment>
<gene>
    <name evidence="16" type="ORF">BOW51_06975</name>
</gene>
<protein>
    <recommendedName>
        <fullName evidence="3 12">Periplasmic nitrate reductase, electron transfer subunit</fullName>
    </recommendedName>
    <alternativeName>
        <fullName evidence="11 12">Diheme cytochrome c NapB</fullName>
    </alternativeName>
</protein>
<comment type="function">
    <text evidence="12">Electron transfer subunit of the periplasmic nitrate reductase complex NapAB.</text>
</comment>
<evidence type="ECO:0000256" key="11">
    <source>
        <dbReference type="ARBA" id="ARBA00031832"/>
    </source>
</evidence>
<comment type="caution">
    <text evidence="16">The sequence shown here is derived from an EMBL/GenBank/DDBJ whole genome shotgun (WGS) entry which is preliminary data.</text>
</comment>
<keyword evidence="5 13" id="KW-0349">Heme</keyword>
<dbReference type="PIRSF" id="PIRSF006105">
    <property type="entry name" value="NapB"/>
    <property type="match status" value="1"/>
</dbReference>
<keyword evidence="4 12" id="KW-0813">Transport</keyword>
<feature type="binding site" description="covalent" evidence="13">
    <location>
        <position position="120"/>
    </location>
    <ligand>
        <name>heme c</name>
        <dbReference type="ChEBI" id="CHEBI:61717"/>
        <label>2</label>
    </ligand>
</feature>
<evidence type="ECO:0000256" key="3">
    <source>
        <dbReference type="ARBA" id="ARBA00013773"/>
    </source>
</evidence>
<feature type="signal peptide" evidence="15">
    <location>
        <begin position="1"/>
        <end position="23"/>
    </location>
</feature>
<feature type="binding site" description="covalent" evidence="13">
    <location>
        <position position="83"/>
    </location>
    <ligand>
        <name>heme c</name>
        <dbReference type="ChEBI" id="CHEBI:61717"/>
        <label>1</label>
    </ligand>
</feature>
<evidence type="ECO:0000256" key="9">
    <source>
        <dbReference type="ARBA" id="ARBA00022982"/>
    </source>
</evidence>
<accession>A0A1T2KUF5</accession>
<keyword evidence="7 15" id="KW-0732">Signal</keyword>
<dbReference type="PANTHER" id="PTHR38604:SF1">
    <property type="entry name" value="PERIPLASMIC NITRATE REDUCTASE, ELECTRON TRANSFER SUBUNIT"/>
    <property type="match status" value="1"/>
</dbReference>
<keyword evidence="17" id="KW-1185">Reference proteome</keyword>
<keyword evidence="6 14" id="KW-0479">Metal-binding</keyword>
<dbReference type="OrthoDB" id="13290at2"/>
<dbReference type="Gene3D" id="1.10.1130.10">
    <property type="entry name" value="Flavocytochrome C3, Chain A"/>
    <property type="match status" value="1"/>
</dbReference>
<comment type="similarity">
    <text evidence="2 12">Belongs to the NapB family.</text>
</comment>
<evidence type="ECO:0000313" key="16">
    <source>
        <dbReference type="EMBL" id="OOZ36498.1"/>
    </source>
</evidence>
<dbReference type="GO" id="GO:0046872">
    <property type="term" value="F:metal ion binding"/>
    <property type="evidence" value="ECO:0007669"/>
    <property type="project" value="UniProtKB-KW"/>
</dbReference>
<feature type="chain" id="PRO_5013069192" description="Periplasmic nitrate reductase, electron transfer subunit" evidence="15">
    <location>
        <begin position="24"/>
        <end position="142"/>
    </location>
</feature>
<feature type="binding site" description="covalent" evidence="13">
    <location>
        <position position="80"/>
    </location>
    <ligand>
        <name>heme c</name>
        <dbReference type="ChEBI" id="CHEBI:61717"/>
        <label>1</label>
    </ligand>
</feature>
<comment type="subcellular location">
    <subcellularLocation>
        <location evidence="1 12">Periplasm</location>
    </subcellularLocation>
</comment>
<feature type="binding site" description="axial binding residue" evidence="14">
    <location>
        <position position="66"/>
    </location>
    <ligand>
        <name>heme c</name>
        <dbReference type="ChEBI" id="CHEBI:61717"/>
        <label>1</label>
    </ligand>
    <ligandPart>
        <name>Fe</name>
        <dbReference type="ChEBI" id="CHEBI:18248"/>
    </ligandPart>
</feature>
<evidence type="ECO:0000256" key="6">
    <source>
        <dbReference type="ARBA" id="ARBA00022723"/>
    </source>
</evidence>
<keyword evidence="9 12" id="KW-0249">Electron transport</keyword>
<proteinExistence type="inferred from homology"/>
<evidence type="ECO:0000256" key="15">
    <source>
        <dbReference type="SAM" id="SignalP"/>
    </source>
</evidence>
<evidence type="ECO:0000256" key="5">
    <source>
        <dbReference type="ARBA" id="ARBA00022617"/>
    </source>
</evidence>
<evidence type="ECO:0000256" key="7">
    <source>
        <dbReference type="ARBA" id="ARBA00022729"/>
    </source>
</evidence>
<dbReference type="InterPro" id="IPR036280">
    <property type="entry name" value="Multihaem_cyt_sf"/>
</dbReference>
<sequence length="142" mass="16048">MKKIILTLMAVLVTFLFSSAAFSGVEFLRGKQEISDPSMAPDKRKQEIVKGSFDRSYKIQPPMIPHKIDKDEINLKVNTCMKCHSAKTYKEKKAPKAGDSHYVTRDGKTLEKVSPRRYFCNQCYALQLNAAPLVDNTFVGSK</sequence>
<keyword evidence="8 12" id="KW-0574">Periplasm</keyword>
<evidence type="ECO:0000256" key="13">
    <source>
        <dbReference type="PIRSR" id="PIRSR006105-1"/>
    </source>
</evidence>
<feature type="binding site" description="axial binding residue" evidence="14">
    <location>
        <position position="84"/>
    </location>
    <ligand>
        <name>heme c</name>
        <dbReference type="ChEBI" id="CHEBI:61717"/>
        <label>1</label>
    </ligand>
    <ligandPart>
        <name>Fe</name>
        <dbReference type="ChEBI" id="CHEBI:18248"/>
    </ligandPart>
</feature>
<reference evidence="16 17" key="1">
    <citation type="submission" date="2016-11" db="EMBL/GenBank/DDBJ databases">
        <title>Mixed transmission modes and dynamic genome evolution in an obligate animal-bacterial symbiosis.</title>
        <authorList>
            <person name="Russell S.L."/>
            <person name="Corbett-Detig R.B."/>
            <person name="Cavanaugh C.M."/>
        </authorList>
    </citation>
    <scope>NUCLEOTIDE SEQUENCE [LARGE SCALE GENOMIC DNA]</scope>
    <source>
        <strain evidence="16">Se-Cadez</strain>
    </source>
</reference>
<evidence type="ECO:0000313" key="17">
    <source>
        <dbReference type="Proteomes" id="UP000190896"/>
    </source>
</evidence>
<dbReference type="SUPFAM" id="SSF48695">
    <property type="entry name" value="Multiheme cytochromes"/>
    <property type="match status" value="1"/>
</dbReference>
<evidence type="ECO:0000256" key="8">
    <source>
        <dbReference type="ARBA" id="ARBA00022764"/>
    </source>
</evidence>
<evidence type="ECO:0000256" key="1">
    <source>
        <dbReference type="ARBA" id="ARBA00004418"/>
    </source>
</evidence>
<dbReference type="InterPro" id="IPR005591">
    <property type="entry name" value="NapB"/>
</dbReference>
<evidence type="ECO:0000256" key="2">
    <source>
        <dbReference type="ARBA" id="ARBA00007368"/>
    </source>
</evidence>
<keyword evidence="10 14" id="KW-0408">Iron</keyword>
<dbReference type="Pfam" id="PF03892">
    <property type="entry name" value="NapB"/>
    <property type="match status" value="1"/>
</dbReference>